<keyword evidence="3" id="KW-1185">Reference proteome</keyword>
<protein>
    <submittedName>
        <fullName evidence="2">Type II toxin-antitoxin system RelE/ParE family toxin</fullName>
    </submittedName>
</protein>
<keyword evidence="1" id="KW-1277">Toxin-antitoxin system</keyword>
<dbReference type="EMBL" id="VTWT01000015">
    <property type="protein sequence ID" value="KAA9324935.1"/>
    <property type="molecule type" value="Genomic_DNA"/>
</dbReference>
<dbReference type="InterPro" id="IPR007712">
    <property type="entry name" value="RelE/ParE_toxin"/>
</dbReference>
<dbReference type="InterPro" id="IPR035093">
    <property type="entry name" value="RelE/ParE_toxin_dom_sf"/>
</dbReference>
<sequence>MSRKVVLSKRAEKKLASLFDFLTEKWSEKIKHDFIQKLDKRIEAIKNKPESFPESEIQKGLFKCVITKQTTLYYRFTSRQIQIVTIFDSRQNPEKLKKDL</sequence>
<gene>
    <name evidence="2" type="ORF">F0P94_19380</name>
</gene>
<proteinExistence type="predicted"/>
<dbReference type="Gene3D" id="3.30.2310.20">
    <property type="entry name" value="RelE-like"/>
    <property type="match status" value="1"/>
</dbReference>
<name>A0A5N1IH05_9BACT</name>
<evidence type="ECO:0000256" key="1">
    <source>
        <dbReference type="ARBA" id="ARBA00022649"/>
    </source>
</evidence>
<evidence type="ECO:0000313" key="3">
    <source>
        <dbReference type="Proteomes" id="UP000326570"/>
    </source>
</evidence>
<dbReference type="RefSeq" id="WP_150906201.1">
    <property type="nucleotide sequence ID" value="NZ_VTWT01000015.1"/>
</dbReference>
<dbReference type="Proteomes" id="UP000326570">
    <property type="component" value="Unassembled WGS sequence"/>
</dbReference>
<organism evidence="2 3">
    <name type="scientific">Adhaeribacter soli</name>
    <dbReference type="NCBI Taxonomy" id="2607655"/>
    <lineage>
        <taxon>Bacteria</taxon>
        <taxon>Pseudomonadati</taxon>
        <taxon>Bacteroidota</taxon>
        <taxon>Cytophagia</taxon>
        <taxon>Cytophagales</taxon>
        <taxon>Hymenobacteraceae</taxon>
        <taxon>Adhaeribacter</taxon>
    </lineage>
</organism>
<accession>A0A5N1IH05</accession>
<comment type="caution">
    <text evidence="2">The sequence shown here is derived from an EMBL/GenBank/DDBJ whole genome shotgun (WGS) entry which is preliminary data.</text>
</comment>
<dbReference type="AlphaFoldDB" id="A0A5N1IH05"/>
<dbReference type="Pfam" id="PF05016">
    <property type="entry name" value="ParE_toxin"/>
    <property type="match status" value="1"/>
</dbReference>
<evidence type="ECO:0000313" key="2">
    <source>
        <dbReference type="EMBL" id="KAA9324935.1"/>
    </source>
</evidence>
<reference evidence="2 3" key="1">
    <citation type="submission" date="2019-09" db="EMBL/GenBank/DDBJ databases">
        <title>Genome sequence of Adhaeribacter sp. M2.</title>
        <authorList>
            <person name="Srinivasan S."/>
        </authorList>
    </citation>
    <scope>NUCLEOTIDE SEQUENCE [LARGE SCALE GENOMIC DNA]</scope>
    <source>
        <strain evidence="2 3">M2</strain>
    </source>
</reference>